<dbReference type="EMBL" id="GGEC01055396">
    <property type="protein sequence ID" value="MBX35880.1"/>
    <property type="molecule type" value="Transcribed_RNA"/>
</dbReference>
<keyword evidence="1" id="KW-0812">Transmembrane</keyword>
<protein>
    <submittedName>
        <fullName evidence="2">Uncharacterized protein</fullName>
    </submittedName>
</protein>
<keyword evidence="1" id="KW-0472">Membrane</keyword>
<proteinExistence type="predicted"/>
<reference evidence="2" key="1">
    <citation type="submission" date="2018-02" db="EMBL/GenBank/DDBJ databases">
        <title>Rhizophora mucronata_Transcriptome.</title>
        <authorList>
            <person name="Meera S.P."/>
            <person name="Sreeshan A."/>
            <person name="Augustine A."/>
        </authorList>
    </citation>
    <scope>NUCLEOTIDE SEQUENCE</scope>
    <source>
        <tissue evidence="2">Leaf</tissue>
    </source>
</reference>
<accession>A0A2P2N083</accession>
<dbReference type="AlphaFoldDB" id="A0A2P2N083"/>
<evidence type="ECO:0000313" key="2">
    <source>
        <dbReference type="EMBL" id="MBX35880.1"/>
    </source>
</evidence>
<name>A0A2P2N083_RHIMU</name>
<organism evidence="2">
    <name type="scientific">Rhizophora mucronata</name>
    <name type="common">Asiatic mangrove</name>
    <dbReference type="NCBI Taxonomy" id="61149"/>
    <lineage>
        <taxon>Eukaryota</taxon>
        <taxon>Viridiplantae</taxon>
        <taxon>Streptophyta</taxon>
        <taxon>Embryophyta</taxon>
        <taxon>Tracheophyta</taxon>
        <taxon>Spermatophyta</taxon>
        <taxon>Magnoliopsida</taxon>
        <taxon>eudicotyledons</taxon>
        <taxon>Gunneridae</taxon>
        <taxon>Pentapetalae</taxon>
        <taxon>rosids</taxon>
        <taxon>fabids</taxon>
        <taxon>Malpighiales</taxon>
        <taxon>Rhizophoraceae</taxon>
        <taxon>Rhizophora</taxon>
    </lineage>
</organism>
<feature type="transmembrane region" description="Helical" evidence="1">
    <location>
        <begin position="12"/>
        <end position="33"/>
    </location>
</feature>
<keyword evidence="1" id="KW-1133">Transmembrane helix</keyword>
<evidence type="ECO:0000256" key="1">
    <source>
        <dbReference type="SAM" id="Phobius"/>
    </source>
</evidence>
<sequence length="46" mass="5399">MISKMVTKWRIHALLLLLMMLVMVKVIIILGRIRQVRTNLLTRKGP</sequence>